<organism evidence="10 11">
    <name type="scientific">Jiangella alkaliphila</name>
    <dbReference type="NCBI Taxonomy" id="419479"/>
    <lineage>
        <taxon>Bacteria</taxon>
        <taxon>Bacillati</taxon>
        <taxon>Actinomycetota</taxon>
        <taxon>Actinomycetes</taxon>
        <taxon>Jiangellales</taxon>
        <taxon>Jiangellaceae</taxon>
        <taxon>Jiangella</taxon>
    </lineage>
</organism>
<reference evidence="11" key="1">
    <citation type="submission" date="2016-10" db="EMBL/GenBank/DDBJ databases">
        <authorList>
            <person name="Varghese N."/>
            <person name="Submissions S."/>
        </authorList>
    </citation>
    <scope>NUCLEOTIDE SEQUENCE [LARGE SCALE GENOMIC DNA]</scope>
    <source>
        <strain evidence="11">DSM 45079</strain>
    </source>
</reference>
<keyword evidence="7 8" id="KW-0472">Membrane</keyword>
<feature type="transmembrane region" description="Helical" evidence="8">
    <location>
        <begin position="78"/>
        <end position="100"/>
    </location>
</feature>
<dbReference type="InterPro" id="IPR011701">
    <property type="entry name" value="MFS"/>
</dbReference>
<feature type="domain" description="Major facilitator superfamily (MFS) profile" evidence="9">
    <location>
        <begin position="11"/>
        <end position="450"/>
    </location>
</feature>
<dbReference type="CDD" id="cd17321">
    <property type="entry name" value="MFS_MMR_MDR_like"/>
    <property type="match status" value="1"/>
</dbReference>
<feature type="transmembrane region" description="Helical" evidence="8">
    <location>
        <begin position="228"/>
        <end position="249"/>
    </location>
</feature>
<keyword evidence="11" id="KW-1185">Reference proteome</keyword>
<dbReference type="RefSeq" id="WP_152690527.1">
    <property type="nucleotide sequence ID" value="NZ_KQ061219.1"/>
</dbReference>
<dbReference type="EMBL" id="LT629791">
    <property type="protein sequence ID" value="SDU19052.1"/>
    <property type="molecule type" value="Genomic_DNA"/>
</dbReference>
<comment type="subcellular location">
    <subcellularLocation>
        <location evidence="1">Cell membrane</location>
        <topology evidence="1">Multi-pass membrane protein</topology>
    </subcellularLocation>
</comment>
<dbReference type="Pfam" id="PF07690">
    <property type="entry name" value="MFS_1"/>
    <property type="match status" value="1"/>
</dbReference>
<evidence type="ECO:0000256" key="3">
    <source>
        <dbReference type="ARBA" id="ARBA00022448"/>
    </source>
</evidence>
<feature type="transmembrane region" description="Helical" evidence="8">
    <location>
        <begin position="196"/>
        <end position="216"/>
    </location>
</feature>
<dbReference type="GO" id="GO:0022857">
    <property type="term" value="F:transmembrane transporter activity"/>
    <property type="evidence" value="ECO:0007669"/>
    <property type="project" value="InterPro"/>
</dbReference>
<dbReference type="InterPro" id="IPR036259">
    <property type="entry name" value="MFS_trans_sf"/>
</dbReference>
<comment type="similarity">
    <text evidence="2">Belongs to the major facilitator superfamily. EmrB family.</text>
</comment>
<dbReference type="Gene3D" id="1.20.1720.10">
    <property type="entry name" value="Multidrug resistance protein D"/>
    <property type="match status" value="1"/>
</dbReference>
<feature type="transmembrane region" description="Helical" evidence="8">
    <location>
        <begin position="270"/>
        <end position="291"/>
    </location>
</feature>
<dbReference type="Proteomes" id="UP000182977">
    <property type="component" value="Chromosome I"/>
</dbReference>
<evidence type="ECO:0000256" key="8">
    <source>
        <dbReference type="SAM" id="Phobius"/>
    </source>
</evidence>
<dbReference type="Gene3D" id="1.20.1250.20">
    <property type="entry name" value="MFS general substrate transporter like domains"/>
    <property type="match status" value="1"/>
</dbReference>
<dbReference type="InterPro" id="IPR020846">
    <property type="entry name" value="MFS_dom"/>
</dbReference>
<dbReference type="FunFam" id="1.20.1720.10:FF:000021">
    <property type="entry name" value="Drug resistance transporter, EmrB/QacA subfamily"/>
    <property type="match status" value="1"/>
</dbReference>
<evidence type="ECO:0000256" key="5">
    <source>
        <dbReference type="ARBA" id="ARBA00022692"/>
    </source>
</evidence>
<feature type="transmembrane region" description="Helical" evidence="8">
    <location>
        <begin position="165"/>
        <end position="184"/>
    </location>
</feature>
<evidence type="ECO:0000256" key="2">
    <source>
        <dbReference type="ARBA" id="ARBA00008537"/>
    </source>
</evidence>
<protein>
    <submittedName>
        <fullName evidence="10">Drug resistance transporter, EmrB/QacA subfamily</fullName>
    </submittedName>
</protein>
<proteinExistence type="inferred from homology"/>
<evidence type="ECO:0000256" key="6">
    <source>
        <dbReference type="ARBA" id="ARBA00022989"/>
    </source>
</evidence>
<keyword evidence="6 8" id="KW-1133">Transmembrane helix</keyword>
<keyword evidence="5 8" id="KW-0812">Transmembrane</keyword>
<dbReference type="STRING" id="419479.SAMN04488563_0502"/>
<evidence type="ECO:0000256" key="4">
    <source>
        <dbReference type="ARBA" id="ARBA00022475"/>
    </source>
</evidence>
<sequence length="545" mass="56863">MRRWHGNPWAILLTLCLGFFMTLLDVTIVNIAIPSMMDELGASLDEILWVINAYVIMLAVLVITAGRLGDLRGQRSMFMLGVAVFTLASLACGLSQGPAMLIACRVVQGIGAAILMPQTSALLITTFPPERRGTAFGIWGAVAGVATVAGPTLGGLLVTVFDWRWIFFVNVPVGVVVLAMAWSIIPEAGRREKHGLDLPGVLLASAALVLLTFGLVEGERFGWGRVWEFVSIPLLLAAGAVLLVVFLVLQALRQDREPLIPFGLFRDRNYSVMNGVAGLVAIGMVGTFLPITIYLQTVLGHTALQAGLTLAPMSVVSMFVAPVAGRFTDRVGGKFILMAGLLLYGAGIASFALVSTVTAQWWHFLPSLLVAGLGLGCVFAPMNTVAMRDVAGRVAGAASGVLNTNRQLGQVVGSAVVGAVLQGLLSSRLHSEAVAAATALPSDVRQPFIDSFAGAAEGGLQVSGAQDGIDMTLPPGVSEEVAGKIAEMAHDVFIQGYVDAMKPTLIVPVAAVACGALLCLAVKGGRTRREAAVGGAGTRTISDAG</sequence>
<keyword evidence="3" id="KW-0813">Transport</keyword>
<dbReference type="OrthoDB" id="7375466at2"/>
<feature type="transmembrane region" description="Helical" evidence="8">
    <location>
        <begin position="361"/>
        <end position="380"/>
    </location>
</feature>
<evidence type="ECO:0000256" key="1">
    <source>
        <dbReference type="ARBA" id="ARBA00004651"/>
    </source>
</evidence>
<dbReference type="InterPro" id="IPR004638">
    <property type="entry name" value="EmrB-like"/>
</dbReference>
<feature type="transmembrane region" description="Helical" evidence="8">
    <location>
        <begin position="106"/>
        <end position="124"/>
    </location>
</feature>
<feature type="transmembrane region" description="Helical" evidence="8">
    <location>
        <begin position="47"/>
        <end position="66"/>
    </location>
</feature>
<evidence type="ECO:0000256" key="7">
    <source>
        <dbReference type="ARBA" id="ARBA00023136"/>
    </source>
</evidence>
<keyword evidence="4" id="KW-1003">Cell membrane</keyword>
<name>A0A1H2GHR9_9ACTN</name>
<dbReference type="NCBIfam" id="TIGR00711">
    <property type="entry name" value="efflux_EmrB"/>
    <property type="match status" value="1"/>
</dbReference>
<accession>A0A1H2GHR9</accession>
<evidence type="ECO:0000313" key="11">
    <source>
        <dbReference type="Proteomes" id="UP000182977"/>
    </source>
</evidence>
<dbReference type="SUPFAM" id="SSF103473">
    <property type="entry name" value="MFS general substrate transporter"/>
    <property type="match status" value="1"/>
</dbReference>
<evidence type="ECO:0000313" key="10">
    <source>
        <dbReference type="EMBL" id="SDU19052.1"/>
    </source>
</evidence>
<dbReference type="PANTHER" id="PTHR42718:SF46">
    <property type="entry name" value="BLR6921 PROTEIN"/>
    <property type="match status" value="1"/>
</dbReference>
<dbReference type="AlphaFoldDB" id="A0A1H2GHR9"/>
<evidence type="ECO:0000259" key="9">
    <source>
        <dbReference type="PROSITE" id="PS50850"/>
    </source>
</evidence>
<dbReference type="PRINTS" id="PR01036">
    <property type="entry name" value="TCRTETB"/>
</dbReference>
<dbReference type="PANTHER" id="PTHR42718">
    <property type="entry name" value="MAJOR FACILITATOR SUPERFAMILY MULTIDRUG TRANSPORTER MFSC"/>
    <property type="match status" value="1"/>
</dbReference>
<feature type="transmembrane region" description="Helical" evidence="8">
    <location>
        <begin position="303"/>
        <end position="323"/>
    </location>
</feature>
<dbReference type="GO" id="GO:0005886">
    <property type="term" value="C:plasma membrane"/>
    <property type="evidence" value="ECO:0007669"/>
    <property type="project" value="UniProtKB-SubCell"/>
</dbReference>
<dbReference type="PROSITE" id="PS50850">
    <property type="entry name" value="MFS"/>
    <property type="match status" value="1"/>
</dbReference>
<feature type="transmembrane region" description="Helical" evidence="8">
    <location>
        <begin position="335"/>
        <end position="355"/>
    </location>
</feature>
<gene>
    <name evidence="10" type="ORF">SAMN04488563_0502</name>
</gene>
<feature type="transmembrane region" description="Helical" evidence="8">
    <location>
        <begin position="12"/>
        <end position="35"/>
    </location>
</feature>
<feature type="transmembrane region" description="Helical" evidence="8">
    <location>
        <begin position="136"/>
        <end position="159"/>
    </location>
</feature>